<name>A0ABT1PTX7_9ACTN</name>
<evidence type="ECO:0008006" key="3">
    <source>
        <dbReference type="Google" id="ProtNLM"/>
    </source>
</evidence>
<reference evidence="1" key="1">
    <citation type="submission" date="2022-06" db="EMBL/GenBank/DDBJ databases">
        <title>Draft genome sequence of Streptomyces sp. RB6PN25 isolated from peat swamp forest in Thailand.</title>
        <authorList>
            <person name="Duangmal K."/>
            <person name="Klaysubun C."/>
        </authorList>
    </citation>
    <scope>NUCLEOTIDE SEQUENCE</scope>
    <source>
        <strain evidence="1">RB6PN25</strain>
    </source>
</reference>
<proteinExistence type="predicted"/>
<protein>
    <recommendedName>
        <fullName evidence="3">Circularly permuted type 2 ATP-grasp protein</fullName>
    </recommendedName>
</protein>
<sequence length="450" mass="48190">MTTTHTADLWPRLLPPCATADDPRAAVRLFDGVKGADGPWRPVRPLLVGADTYRDLVRLSRRAAELVLSAARRRADTARDLLAALGSRPEDYPLLDPGDPVEDRLLTAVRPDILMEGGVARFVELNVDGALGGVLQADLLSGRFLDRYRRCGLASRLGLSAAPSAVRARAEALRTFLGLRRDAAAPVLMPHFTGGHLPGLDDCARFADWLAPVFRHARDHGMRMFTHPLTALTTAPDGTLLAGGRAVGAVFRTFVSHGEPPSAGLTALRRALDAGAVRMFTPESTMLLTNKITLAWLWDDLDLLDPADRRLVETHVPRTVRLRPVDRDTLGLAVRDRAGWVLKPANGFGGSGVVVGAAAADADWRTALDHAARQGGHVLQRYVDADRTAMRFVRTADGEVADAEVPYVLGPFLYGLRGSGLLVRHGTPAAADVLNAGRGAAMNTALLAGG</sequence>
<evidence type="ECO:0000313" key="2">
    <source>
        <dbReference type="Proteomes" id="UP001057702"/>
    </source>
</evidence>
<accession>A0ABT1PTX7</accession>
<keyword evidence="2" id="KW-1185">Reference proteome</keyword>
<evidence type="ECO:0000313" key="1">
    <source>
        <dbReference type="EMBL" id="MCQ4081118.1"/>
    </source>
</evidence>
<organism evidence="1 2">
    <name type="scientific">Streptomyces humicola</name>
    <dbReference type="NCBI Taxonomy" id="2953240"/>
    <lineage>
        <taxon>Bacteria</taxon>
        <taxon>Bacillati</taxon>
        <taxon>Actinomycetota</taxon>
        <taxon>Actinomycetes</taxon>
        <taxon>Kitasatosporales</taxon>
        <taxon>Streptomycetaceae</taxon>
        <taxon>Streptomyces</taxon>
    </lineage>
</organism>
<comment type="caution">
    <text evidence="1">The sequence shown here is derived from an EMBL/GenBank/DDBJ whole genome shotgun (WGS) entry which is preliminary data.</text>
</comment>
<dbReference type="RefSeq" id="WP_255920024.1">
    <property type="nucleotide sequence ID" value="NZ_JANFNG010000006.1"/>
</dbReference>
<dbReference type="Proteomes" id="UP001057702">
    <property type="component" value="Unassembled WGS sequence"/>
</dbReference>
<gene>
    <name evidence="1" type="ORF">NGB36_11015</name>
</gene>
<dbReference type="EMBL" id="JANFNG010000006">
    <property type="protein sequence ID" value="MCQ4081118.1"/>
    <property type="molecule type" value="Genomic_DNA"/>
</dbReference>
<dbReference type="SUPFAM" id="SSF56059">
    <property type="entry name" value="Glutathione synthetase ATP-binding domain-like"/>
    <property type="match status" value="1"/>
</dbReference>